<protein>
    <submittedName>
        <fullName evidence="1">Uncharacterized protein</fullName>
    </submittedName>
</protein>
<name>A0AAD2JNS6_9STRA</name>
<dbReference type="EMBL" id="CAKOGP040002336">
    <property type="protein sequence ID" value="CAJ1967678.1"/>
    <property type="molecule type" value="Genomic_DNA"/>
</dbReference>
<evidence type="ECO:0000313" key="2">
    <source>
        <dbReference type="Proteomes" id="UP001295423"/>
    </source>
</evidence>
<reference evidence="1" key="1">
    <citation type="submission" date="2023-08" db="EMBL/GenBank/DDBJ databases">
        <authorList>
            <person name="Audoor S."/>
            <person name="Bilcke G."/>
        </authorList>
    </citation>
    <scope>NUCLEOTIDE SEQUENCE</scope>
</reference>
<gene>
    <name evidence="1" type="ORF">CYCCA115_LOCUS22887</name>
</gene>
<dbReference type="AlphaFoldDB" id="A0AAD2JNS6"/>
<organism evidence="1 2">
    <name type="scientific">Cylindrotheca closterium</name>
    <dbReference type="NCBI Taxonomy" id="2856"/>
    <lineage>
        <taxon>Eukaryota</taxon>
        <taxon>Sar</taxon>
        <taxon>Stramenopiles</taxon>
        <taxon>Ochrophyta</taxon>
        <taxon>Bacillariophyta</taxon>
        <taxon>Bacillariophyceae</taxon>
        <taxon>Bacillariophycidae</taxon>
        <taxon>Bacillariales</taxon>
        <taxon>Bacillariaceae</taxon>
        <taxon>Cylindrotheca</taxon>
    </lineage>
</organism>
<keyword evidence="2" id="KW-1185">Reference proteome</keyword>
<proteinExistence type="predicted"/>
<dbReference type="Proteomes" id="UP001295423">
    <property type="component" value="Unassembled WGS sequence"/>
</dbReference>
<sequence>MHTPKNQMKMIKANSLATFLKDDMSFSWEDDLFDSDEEETVVMRKTSIRFSNNISIQEIPCISDLETSEISDVWYCHQYFATMKSECRELAKSVTSGRIEVSNDICLRGLEEKLHRSKKKINRSEAIGAVLNEQDAQFAYGEQAPEMIAQIYHEFAAHCIEEAVKVALRDQVTATEIHGGIPFSISSLSSPSPEDERYTSAILGIPGLGSPTLVAA</sequence>
<comment type="caution">
    <text evidence="1">The sequence shown here is derived from an EMBL/GenBank/DDBJ whole genome shotgun (WGS) entry which is preliminary data.</text>
</comment>
<evidence type="ECO:0000313" key="1">
    <source>
        <dbReference type="EMBL" id="CAJ1967678.1"/>
    </source>
</evidence>
<accession>A0AAD2JNS6</accession>